<sequence length="175" mass="19347">KKALSIVRISGKDIDGSYKIERALMEIRGIGMSYAHALSFAINQKAGIDPNLTIGSLTEQQLDQIESILKEPEKNGIPDYMLNRRKDMESGKDIHIIGNELIFSVRQSINRDVGLRTWRGYRHQNHLRVRGQHERSTGRTGSTVGVVKKKVLVKPESGKPAGPQPASAPSAPQAK</sequence>
<dbReference type="GO" id="GO:0006412">
    <property type="term" value="P:translation"/>
    <property type="evidence" value="ECO:0007669"/>
    <property type="project" value="InterPro"/>
</dbReference>
<dbReference type="InterPro" id="IPR001892">
    <property type="entry name" value="Ribosomal_uS13"/>
</dbReference>
<dbReference type="NCBIfam" id="NF003140">
    <property type="entry name" value="PRK04053.1"/>
    <property type="match status" value="1"/>
</dbReference>
<dbReference type="InterPro" id="IPR010979">
    <property type="entry name" value="Ribosomal_uS13-like_H2TH"/>
</dbReference>
<dbReference type="GO" id="GO:0003723">
    <property type="term" value="F:RNA binding"/>
    <property type="evidence" value="ECO:0007669"/>
    <property type="project" value="InterPro"/>
</dbReference>
<dbReference type="InterPro" id="IPR027437">
    <property type="entry name" value="Rbsml_uS13_C"/>
</dbReference>
<dbReference type="HAMAP" id="MF_01315">
    <property type="entry name" value="Ribosomal_uS13"/>
    <property type="match status" value="1"/>
</dbReference>
<dbReference type="PANTHER" id="PTHR10871:SF3">
    <property type="entry name" value="SMALL RIBOSOMAL SUBUNIT PROTEIN US13"/>
    <property type="match status" value="1"/>
</dbReference>
<dbReference type="GO" id="GO:0005829">
    <property type="term" value="C:cytosol"/>
    <property type="evidence" value="ECO:0007669"/>
    <property type="project" value="TreeGrafter"/>
</dbReference>
<evidence type="ECO:0000313" key="5">
    <source>
        <dbReference type="EMBL" id="EQD43683.1"/>
    </source>
</evidence>
<dbReference type="InterPro" id="IPR018269">
    <property type="entry name" value="Ribosomal_uS13_CS"/>
</dbReference>
<dbReference type="Gene3D" id="4.10.910.10">
    <property type="entry name" value="30s ribosomal protein s13, domain 2"/>
    <property type="match status" value="1"/>
</dbReference>
<comment type="similarity">
    <text evidence="1">Belongs to the universal ribosomal protein uS13 family.</text>
</comment>
<dbReference type="PROSITE" id="PS00646">
    <property type="entry name" value="RIBOSOMAL_S13_1"/>
    <property type="match status" value="1"/>
</dbReference>
<dbReference type="GO" id="GO:0015935">
    <property type="term" value="C:small ribosomal subunit"/>
    <property type="evidence" value="ECO:0007669"/>
    <property type="project" value="TreeGrafter"/>
</dbReference>
<gene>
    <name evidence="5" type="ORF">B1B_13699</name>
</gene>
<accession>T0ZFN0</accession>
<evidence type="ECO:0000256" key="3">
    <source>
        <dbReference type="ARBA" id="ARBA00023274"/>
    </source>
</evidence>
<dbReference type="SUPFAM" id="SSF46946">
    <property type="entry name" value="S13-like H2TH domain"/>
    <property type="match status" value="1"/>
</dbReference>
<name>T0ZFN0_9ZZZZ</name>
<dbReference type="AlphaFoldDB" id="T0ZFN0"/>
<reference evidence="5" key="2">
    <citation type="journal article" date="2014" name="ISME J.">
        <title>Microbial stratification in low pH oxic and suboxic macroscopic growths along an acid mine drainage.</title>
        <authorList>
            <person name="Mendez-Garcia C."/>
            <person name="Mesa V."/>
            <person name="Sprenger R.R."/>
            <person name="Richter M."/>
            <person name="Diez M.S."/>
            <person name="Solano J."/>
            <person name="Bargiela R."/>
            <person name="Golyshina O.V."/>
            <person name="Manteca A."/>
            <person name="Ramos J.L."/>
            <person name="Gallego J.R."/>
            <person name="Llorente I."/>
            <person name="Martins Dos Santos V.A."/>
            <person name="Jensen O.N."/>
            <person name="Pelaez A.I."/>
            <person name="Sanchez J."/>
            <person name="Ferrer M."/>
        </authorList>
    </citation>
    <scope>NUCLEOTIDE SEQUENCE</scope>
</reference>
<protein>
    <submittedName>
        <fullName evidence="5">Ribosomal protein S13</fullName>
    </submittedName>
</protein>
<reference evidence="5" key="1">
    <citation type="submission" date="2013-08" db="EMBL/GenBank/DDBJ databases">
        <authorList>
            <person name="Mendez C."/>
            <person name="Richter M."/>
            <person name="Ferrer M."/>
            <person name="Sanchez J."/>
        </authorList>
    </citation>
    <scope>NUCLEOTIDE SEQUENCE</scope>
</reference>
<dbReference type="Gene3D" id="1.10.8.50">
    <property type="match status" value="1"/>
</dbReference>
<dbReference type="PIRSF" id="PIRSF002134">
    <property type="entry name" value="Ribosomal_S13"/>
    <property type="match status" value="1"/>
</dbReference>
<dbReference type="PROSITE" id="PS50159">
    <property type="entry name" value="RIBOSOMAL_S13_2"/>
    <property type="match status" value="1"/>
</dbReference>
<dbReference type="EMBL" id="AUZY01009031">
    <property type="protein sequence ID" value="EQD43683.1"/>
    <property type="molecule type" value="Genomic_DNA"/>
</dbReference>
<proteinExistence type="inferred from homology"/>
<feature type="compositionally biased region" description="Low complexity" evidence="4">
    <location>
        <begin position="158"/>
        <end position="175"/>
    </location>
</feature>
<dbReference type="Pfam" id="PF00416">
    <property type="entry name" value="Ribosomal_S13"/>
    <property type="match status" value="1"/>
</dbReference>
<feature type="non-terminal residue" evidence="5">
    <location>
        <position position="1"/>
    </location>
</feature>
<evidence type="ECO:0000256" key="2">
    <source>
        <dbReference type="ARBA" id="ARBA00022980"/>
    </source>
</evidence>
<evidence type="ECO:0000256" key="4">
    <source>
        <dbReference type="SAM" id="MobiDB-lite"/>
    </source>
</evidence>
<keyword evidence="3" id="KW-0687">Ribonucleoprotein</keyword>
<keyword evidence="2 5" id="KW-0689">Ribosomal protein</keyword>
<dbReference type="PANTHER" id="PTHR10871">
    <property type="entry name" value="30S RIBOSOMAL PROTEIN S13/40S RIBOSOMAL PROTEIN S18"/>
    <property type="match status" value="1"/>
</dbReference>
<comment type="caution">
    <text evidence="5">The sequence shown here is derived from an EMBL/GenBank/DDBJ whole genome shotgun (WGS) entry which is preliminary data.</text>
</comment>
<feature type="region of interest" description="Disordered" evidence="4">
    <location>
        <begin position="128"/>
        <end position="175"/>
    </location>
</feature>
<evidence type="ECO:0000256" key="1">
    <source>
        <dbReference type="ARBA" id="ARBA00008080"/>
    </source>
</evidence>
<dbReference type="GO" id="GO:0003735">
    <property type="term" value="F:structural constituent of ribosome"/>
    <property type="evidence" value="ECO:0007669"/>
    <property type="project" value="InterPro"/>
</dbReference>
<organism evidence="5">
    <name type="scientific">mine drainage metagenome</name>
    <dbReference type="NCBI Taxonomy" id="410659"/>
    <lineage>
        <taxon>unclassified sequences</taxon>
        <taxon>metagenomes</taxon>
        <taxon>ecological metagenomes</taxon>
    </lineage>
</organism>